<dbReference type="VEuPathDB" id="CryptoDB:cubi_03508"/>
<dbReference type="InterPro" id="IPR001611">
    <property type="entry name" value="Leu-rich_rpt"/>
</dbReference>
<dbReference type="PANTHER" id="PTHR18849:SF0">
    <property type="entry name" value="CILIA- AND FLAGELLA-ASSOCIATED PROTEIN 410-RELATED"/>
    <property type="match status" value="1"/>
</dbReference>
<dbReference type="InterPro" id="IPR032675">
    <property type="entry name" value="LRR_dom_sf"/>
</dbReference>
<reference evidence="3 4" key="1">
    <citation type="submission" date="2016-10" db="EMBL/GenBank/DDBJ databases">
        <title>Reductive evolution of mitochondrial metabolism and differential evolution of invasion-related proteins in Cryptosporidium.</title>
        <authorList>
            <person name="Liu S."/>
            <person name="Roellig D.M."/>
            <person name="Guo Y."/>
            <person name="Li N."/>
            <person name="Frace M.A."/>
            <person name="Tang K."/>
            <person name="Zhang L."/>
            <person name="Feng Y."/>
            <person name="Xiao L."/>
        </authorList>
    </citation>
    <scope>NUCLEOTIDE SEQUENCE [LARGE SCALE GENOMIC DNA]</scope>
    <source>
        <strain evidence="3">39726</strain>
    </source>
</reference>
<comment type="caution">
    <text evidence="3">The sequence shown here is derived from an EMBL/GenBank/DDBJ whole genome shotgun (WGS) entry which is preliminary data.</text>
</comment>
<organism evidence="3 4">
    <name type="scientific">Cryptosporidium ubiquitum</name>
    <dbReference type="NCBI Taxonomy" id="857276"/>
    <lineage>
        <taxon>Eukaryota</taxon>
        <taxon>Sar</taxon>
        <taxon>Alveolata</taxon>
        <taxon>Apicomplexa</taxon>
        <taxon>Conoidasida</taxon>
        <taxon>Coccidia</taxon>
        <taxon>Eucoccidiorida</taxon>
        <taxon>Eimeriorina</taxon>
        <taxon>Cryptosporidiidae</taxon>
        <taxon>Cryptosporidium</taxon>
    </lineage>
</organism>
<dbReference type="RefSeq" id="XP_028874965.1">
    <property type="nucleotide sequence ID" value="XM_029020521.1"/>
</dbReference>
<proteinExistence type="predicted"/>
<dbReference type="OrthoDB" id="409725at2759"/>
<gene>
    <name evidence="3" type="ORF">cubi_03508</name>
</gene>
<protein>
    <submittedName>
        <fullName evidence="3">Uncharacterized protein</fullName>
    </submittedName>
</protein>
<dbReference type="PANTHER" id="PTHR18849">
    <property type="entry name" value="LEUCINE RICH REPEAT PROTEIN"/>
    <property type="match status" value="1"/>
</dbReference>
<dbReference type="AlphaFoldDB" id="A0A1J4MHK1"/>
<dbReference type="SUPFAM" id="SSF52047">
    <property type="entry name" value="RNI-like"/>
    <property type="match status" value="1"/>
</dbReference>
<dbReference type="PROSITE" id="PS51450">
    <property type="entry name" value="LRR"/>
    <property type="match status" value="1"/>
</dbReference>
<accession>A0A1J4MHK1</accession>
<keyword evidence="4" id="KW-1185">Reference proteome</keyword>
<sequence>MITKSQHGECSTNQIVKVMKIQLGNRVSHLEDERIGTVCSIKVNERGEELFEVRWDSDSNYNLVKDVENASSCFINRNTVDKKFEFLKINELSPGISFQEAIRDRYLCDEEVEYFVGLKKAQEYCKKISTLSLEKMKVFSCGCKELINCLEPPKELSLYYNNITSLCLNNNLLTDWNSLFCILSHLPKLECLTLNGNRFKKISYFNHFQFDNIKVLSMSKTFVEFEQLMLLFKKDSALPNVNYINLSSNNYSFISINYSNTTIQKLDLSLNSLSDWEVIKNLLIHLSGLSSLNISNNQFSKLPISKINTNINIEFPNILELNLDNCGIVELGTIVYLRKVFPNLEHISVRNNKIMDNSKIDMRSIVISILPNLKTFNKSIINKQDIISYQRYYISQYTVGKNDLLKEVDPNGDILCEFVIKNDIIIHQDPTPNSDNSQKDEKYLDICFIPYFKSCLNCTPKRIKINKNMAISDVKVLISKIYKIKENESLEFIFG</sequence>
<dbReference type="Proteomes" id="UP000186176">
    <property type="component" value="Unassembled WGS sequence"/>
</dbReference>
<keyword evidence="2" id="KW-0677">Repeat</keyword>
<dbReference type="Gene3D" id="3.80.10.10">
    <property type="entry name" value="Ribonuclease Inhibitor"/>
    <property type="match status" value="3"/>
</dbReference>
<evidence type="ECO:0000256" key="1">
    <source>
        <dbReference type="ARBA" id="ARBA00022614"/>
    </source>
</evidence>
<evidence type="ECO:0000313" key="3">
    <source>
        <dbReference type="EMBL" id="OII73710.1"/>
    </source>
</evidence>
<name>A0A1J4MHK1_9CRYT</name>
<keyword evidence="1" id="KW-0433">Leucine-rich repeat</keyword>
<evidence type="ECO:0000256" key="2">
    <source>
        <dbReference type="ARBA" id="ARBA00022737"/>
    </source>
</evidence>
<dbReference type="EMBL" id="LRBP01000014">
    <property type="protein sequence ID" value="OII73710.1"/>
    <property type="molecule type" value="Genomic_DNA"/>
</dbReference>
<evidence type="ECO:0000313" key="4">
    <source>
        <dbReference type="Proteomes" id="UP000186176"/>
    </source>
</evidence>
<dbReference type="GeneID" id="39980300"/>